<name>A0ABT6ARV0_9BURK</name>
<evidence type="ECO:0000313" key="2">
    <source>
        <dbReference type="EMBL" id="MDF3835341.1"/>
    </source>
</evidence>
<comment type="caution">
    <text evidence="2">The sequence shown here is derived from an EMBL/GenBank/DDBJ whole genome shotgun (WGS) entry which is preliminary data.</text>
</comment>
<dbReference type="SUPFAM" id="SSF53901">
    <property type="entry name" value="Thiolase-like"/>
    <property type="match status" value="1"/>
</dbReference>
<dbReference type="Proteomes" id="UP001216674">
    <property type="component" value="Unassembled WGS sequence"/>
</dbReference>
<protein>
    <submittedName>
        <fullName evidence="2">Beta-ketoacyl synthase N-terminal-like domain-containing protein</fullName>
    </submittedName>
</protein>
<dbReference type="Gene3D" id="3.40.47.10">
    <property type="match status" value="1"/>
</dbReference>
<organism evidence="2 3">
    <name type="scientific">Cupriavidus basilensis</name>
    <dbReference type="NCBI Taxonomy" id="68895"/>
    <lineage>
        <taxon>Bacteria</taxon>
        <taxon>Pseudomonadati</taxon>
        <taxon>Pseudomonadota</taxon>
        <taxon>Betaproteobacteria</taxon>
        <taxon>Burkholderiales</taxon>
        <taxon>Burkholderiaceae</taxon>
        <taxon>Cupriavidus</taxon>
    </lineage>
</organism>
<sequence>MRSDWLHDAGMPMRLPFPGRPVANLAAMDPWFDAARDLPGVKHRYLNNTTRYGLAATLACLRMSGNTHWRDADEERRGVYLGTAVADYAVRRQVDQAVLAAGAKALNTVSAPNISANIAAAHLAIASRSRAFATTLPSPLLAGFEGLYLAVQALQMGRIDTALSIAAEETVSDADGAQVMPGAVVLQLHSGHSGGGRRIAATAWGSLDDPALAARGSTGRLLKQAGAFAGIAQLVVLRDASETGAACATCWLRWLNAAGMSTSSRVELAFSSIGAVEPLLWAAYWLTQDRPILLIAIHQRRYLAFLSTP</sequence>
<reference evidence="2 3" key="1">
    <citation type="submission" date="2023-03" db="EMBL/GenBank/DDBJ databases">
        <title>Draft assemblies of triclosan tolerant bacteria isolated from returned activated sludge.</title>
        <authorList>
            <person name="Van Hamelsveld S."/>
        </authorList>
    </citation>
    <scope>NUCLEOTIDE SEQUENCE [LARGE SCALE GENOMIC DNA]</scope>
    <source>
        <strain evidence="2 3">GW210010_S58</strain>
    </source>
</reference>
<proteinExistence type="predicted"/>
<dbReference type="Pfam" id="PF00109">
    <property type="entry name" value="ketoacyl-synt"/>
    <property type="match status" value="1"/>
</dbReference>
<dbReference type="InterPro" id="IPR016039">
    <property type="entry name" value="Thiolase-like"/>
</dbReference>
<gene>
    <name evidence="2" type="ORF">P3W85_20625</name>
</gene>
<evidence type="ECO:0000313" key="3">
    <source>
        <dbReference type="Proteomes" id="UP001216674"/>
    </source>
</evidence>
<evidence type="ECO:0000259" key="1">
    <source>
        <dbReference type="Pfam" id="PF00109"/>
    </source>
</evidence>
<dbReference type="InterPro" id="IPR014030">
    <property type="entry name" value="Ketoacyl_synth_N"/>
</dbReference>
<dbReference type="EMBL" id="JARJLM010000351">
    <property type="protein sequence ID" value="MDF3835341.1"/>
    <property type="molecule type" value="Genomic_DNA"/>
</dbReference>
<keyword evidence="3" id="KW-1185">Reference proteome</keyword>
<accession>A0ABT6ARV0</accession>
<feature type="domain" description="Beta-ketoacyl synthase-like N-terminal" evidence="1">
    <location>
        <begin position="44"/>
        <end position="172"/>
    </location>
</feature>